<feature type="domain" description="Amino acid permease/ SLC12A" evidence="11">
    <location>
        <begin position="77"/>
        <end position="536"/>
    </location>
</feature>
<evidence type="ECO:0000256" key="5">
    <source>
        <dbReference type="ARBA" id="ARBA00022692"/>
    </source>
</evidence>
<dbReference type="InterPro" id="IPR004840">
    <property type="entry name" value="Amino_acid_permease_CS"/>
</dbReference>
<comment type="similarity">
    <text evidence="2">Belongs to the amino acid-polyamine-organocation (APC) superfamily. YAT (TC 2.A.3.10) family.</text>
</comment>
<keyword evidence="4" id="KW-1003">Cell membrane</keyword>
<keyword evidence="13" id="KW-1185">Reference proteome</keyword>
<keyword evidence="3" id="KW-0813">Transport</keyword>
<proteinExistence type="inferred from homology"/>
<feature type="compositionally biased region" description="Basic and acidic residues" evidence="9">
    <location>
        <begin position="1"/>
        <end position="10"/>
    </location>
</feature>
<comment type="subcellular location">
    <subcellularLocation>
        <location evidence="1">Cell membrane</location>
        <topology evidence="1">Multi-pass membrane protein</topology>
    </subcellularLocation>
</comment>
<keyword evidence="6" id="KW-0029">Amino-acid transport</keyword>
<evidence type="ECO:0000256" key="7">
    <source>
        <dbReference type="ARBA" id="ARBA00022989"/>
    </source>
</evidence>
<feature type="transmembrane region" description="Helical" evidence="10">
    <location>
        <begin position="429"/>
        <end position="455"/>
    </location>
</feature>
<dbReference type="GO" id="GO:0005886">
    <property type="term" value="C:plasma membrane"/>
    <property type="evidence" value="ECO:0007669"/>
    <property type="project" value="UniProtKB-SubCell"/>
</dbReference>
<evidence type="ECO:0000259" key="11">
    <source>
        <dbReference type="Pfam" id="PF00324"/>
    </source>
</evidence>
<feature type="transmembrane region" description="Helical" evidence="10">
    <location>
        <begin position="362"/>
        <end position="383"/>
    </location>
</feature>
<dbReference type="Gene3D" id="1.20.1740.10">
    <property type="entry name" value="Amino acid/polyamine transporter I"/>
    <property type="match status" value="1"/>
</dbReference>
<accession>A0A2T0FMM8</accession>
<evidence type="ECO:0000256" key="1">
    <source>
        <dbReference type="ARBA" id="ARBA00004651"/>
    </source>
</evidence>
<keyword evidence="7 10" id="KW-1133">Transmembrane helix</keyword>
<sequence>MSDDYKKDETQVTGVESGEGSLDDHEPPQSRGLWRDIIDGFKPAQMEKIDTTGMTEEEVQAIMMSRQPLKRKLKNRHIQMIAIGGSIGSGLFIGSGGSFKTGGPAAVIIGFAIIGFMLFGTMNALGELAVRFPISGSFSIYSVRFLDPSWGFAMGWNYALQWLVVYPLELIAAAVVINYWNYDDNGATNVNKAAWVSLFYFIISMVNVFGVRGYGETEFILSIIKVIAVVGFCIFGIVIAAGGGPNHHYIGAHYWYDPGAFANGFKGVAAVFVNAAFAFSGTELSGLAAAETANPQKALPRAVKQVFWRILLFYIVSLTIVSMLVPYTDPNLGTAADGSSSPFVIAIKNAGVSGLPSVFNTVIILAVLSVANSSVFGCSRTLTALAQVGMAPKIFKYIDREGRPMVSIMATIIFGLLCFLSAYKDYGTVFDWLLAFSGLSSIFTWGSICLCHIRFRVAMHKQGRSLDELAFKAQAGVYASWVGFGINVAVLGLQFWVALWPPGGSPDASVFFQAYLSAPVVIAFYVGHKLWTRNWKFYVRSKDMDLDSGRREVDIATLERENVEERAYIQSRSIFYRIYRFWC</sequence>
<feature type="transmembrane region" description="Helical" evidence="10">
    <location>
        <begin position="103"/>
        <end position="121"/>
    </location>
</feature>
<feature type="transmembrane region" description="Helical" evidence="10">
    <location>
        <begin position="193"/>
        <end position="213"/>
    </location>
</feature>
<evidence type="ECO:0000256" key="10">
    <source>
        <dbReference type="SAM" id="Phobius"/>
    </source>
</evidence>
<dbReference type="GeneID" id="36517616"/>
<dbReference type="PIRSF" id="PIRSF006060">
    <property type="entry name" value="AA_transporter"/>
    <property type="match status" value="1"/>
</dbReference>
<dbReference type="AlphaFoldDB" id="A0A2T0FMM8"/>
<feature type="transmembrane region" description="Helical" evidence="10">
    <location>
        <begin position="306"/>
        <end position="325"/>
    </location>
</feature>
<evidence type="ECO:0000256" key="6">
    <source>
        <dbReference type="ARBA" id="ARBA00022970"/>
    </source>
</evidence>
<dbReference type="RefSeq" id="XP_024666193.1">
    <property type="nucleotide sequence ID" value="XM_024810425.1"/>
</dbReference>
<feature type="transmembrane region" description="Helical" evidence="10">
    <location>
        <begin position="158"/>
        <end position="181"/>
    </location>
</feature>
<name>A0A2T0FMM8_9ASCO</name>
<dbReference type="InterPro" id="IPR050524">
    <property type="entry name" value="APC_YAT"/>
</dbReference>
<protein>
    <submittedName>
        <fullName evidence="12">General amino-acid permease GAP1</fullName>
    </submittedName>
</protein>
<dbReference type="PANTHER" id="PTHR43341:SF1">
    <property type="entry name" value="GENERAL AMINO-ACID PERMEASE GAP1"/>
    <property type="match status" value="1"/>
</dbReference>
<dbReference type="STRING" id="45607.A0A2T0FMM8"/>
<dbReference type="InterPro" id="IPR004841">
    <property type="entry name" value="AA-permease/SLC12A_dom"/>
</dbReference>
<dbReference type="InterPro" id="IPR004762">
    <property type="entry name" value="Amino_acid_permease_fungi"/>
</dbReference>
<dbReference type="NCBIfam" id="TIGR00913">
    <property type="entry name" value="2A0310"/>
    <property type="match status" value="1"/>
</dbReference>
<evidence type="ECO:0000256" key="8">
    <source>
        <dbReference type="ARBA" id="ARBA00023136"/>
    </source>
</evidence>
<feature type="transmembrane region" description="Helical" evidence="10">
    <location>
        <begin position="219"/>
        <end position="241"/>
    </location>
</feature>
<feature type="region of interest" description="Disordered" evidence="9">
    <location>
        <begin position="1"/>
        <end position="31"/>
    </location>
</feature>
<evidence type="ECO:0000313" key="12">
    <source>
        <dbReference type="EMBL" id="PRT56248.1"/>
    </source>
</evidence>
<feature type="transmembrane region" description="Helical" evidence="10">
    <location>
        <begin position="404"/>
        <end position="423"/>
    </location>
</feature>
<feature type="transmembrane region" description="Helical" evidence="10">
    <location>
        <begin position="510"/>
        <end position="527"/>
    </location>
</feature>
<dbReference type="PANTHER" id="PTHR43341">
    <property type="entry name" value="AMINO ACID PERMEASE"/>
    <property type="match status" value="1"/>
</dbReference>
<dbReference type="OrthoDB" id="3900342at2759"/>
<feature type="transmembrane region" description="Helical" evidence="10">
    <location>
        <begin position="78"/>
        <end position="97"/>
    </location>
</feature>
<gene>
    <name evidence="12" type="ORF">B9G98_03868</name>
</gene>
<dbReference type="PROSITE" id="PS00218">
    <property type="entry name" value="AMINO_ACID_PERMEASE_1"/>
    <property type="match status" value="1"/>
</dbReference>
<feature type="compositionally biased region" description="Basic and acidic residues" evidence="9">
    <location>
        <begin position="22"/>
        <end position="31"/>
    </location>
</feature>
<evidence type="ECO:0000256" key="3">
    <source>
        <dbReference type="ARBA" id="ARBA00022448"/>
    </source>
</evidence>
<dbReference type="GO" id="GO:0015171">
    <property type="term" value="F:amino acid transmembrane transporter activity"/>
    <property type="evidence" value="ECO:0007669"/>
    <property type="project" value="TreeGrafter"/>
</dbReference>
<keyword evidence="5 10" id="KW-0812">Transmembrane</keyword>
<dbReference type="FunFam" id="1.20.1740.10:FF:000017">
    <property type="entry name" value="Amino acid permease"/>
    <property type="match status" value="1"/>
</dbReference>
<organism evidence="12 13">
    <name type="scientific">Wickerhamiella sorbophila</name>
    <dbReference type="NCBI Taxonomy" id="45607"/>
    <lineage>
        <taxon>Eukaryota</taxon>
        <taxon>Fungi</taxon>
        <taxon>Dikarya</taxon>
        <taxon>Ascomycota</taxon>
        <taxon>Saccharomycotina</taxon>
        <taxon>Dipodascomycetes</taxon>
        <taxon>Dipodascales</taxon>
        <taxon>Trichomonascaceae</taxon>
        <taxon>Wickerhamiella</taxon>
    </lineage>
</organism>
<comment type="caution">
    <text evidence="12">The sequence shown here is derived from an EMBL/GenBank/DDBJ whole genome shotgun (WGS) entry which is preliminary data.</text>
</comment>
<dbReference type="EMBL" id="NDIQ01000022">
    <property type="protein sequence ID" value="PRT56248.1"/>
    <property type="molecule type" value="Genomic_DNA"/>
</dbReference>
<dbReference type="Proteomes" id="UP000238350">
    <property type="component" value="Unassembled WGS sequence"/>
</dbReference>
<dbReference type="Pfam" id="PF00324">
    <property type="entry name" value="AA_permease"/>
    <property type="match status" value="1"/>
</dbReference>
<feature type="transmembrane region" description="Helical" evidence="10">
    <location>
        <begin position="476"/>
        <end position="498"/>
    </location>
</feature>
<evidence type="ECO:0000256" key="4">
    <source>
        <dbReference type="ARBA" id="ARBA00022475"/>
    </source>
</evidence>
<keyword evidence="8 10" id="KW-0472">Membrane</keyword>
<evidence type="ECO:0000256" key="2">
    <source>
        <dbReference type="ARBA" id="ARBA00006983"/>
    </source>
</evidence>
<evidence type="ECO:0000256" key="9">
    <source>
        <dbReference type="SAM" id="MobiDB-lite"/>
    </source>
</evidence>
<reference evidence="12 13" key="1">
    <citation type="submission" date="2017-04" db="EMBL/GenBank/DDBJ databases">
        <title>Genome sequencing of [Candida] sorbophila.</title>
        <authorList>
            <person name="Ahn J.O."/>
        </authorList>
    </citation>
    <scope>NUCLEOTIDE SEQUENCE [LARGE SCALE GENOMIC DNA]</scope>
    <source>
        <strain evidence="12 13">DS02</strain>
    </source>
</reference>
<evidence type="ECO:0000313" key="13">
    <source>
        <dbReference type="Proteomes" id="UP000238350"/>
    </source>
</evidence>